<keyword evidence="21" id="KW-0131">Cell cycle</keyword>
<dbReference type="InterPro" id="IPR039874">
    <property type="entry name" value="WAPL"/>
</dbReference>
<reference evidence="32" key="1">
    <citation type="submission" date="2023-08" db="EMBL/GenBank/DDBJ databases">
        <title>Pelteobagrus vachellii genome.</title>
        <authorList>
            <person name="Liu H."/>
        </authorList>
    </citation>
    <scope>NUCLEOTIDE SEQUENCE</scope>
    <source>
        <strain evidence="32">PRFRI_2022a</strain>
        <tissue evidence="32">Muscle</tissue>
    </source>
</reference>
<keyword evidence="8" id="KW-0963">Cytoplasm</keyword>
<dbReference type="GO" id="GO:0006508">
    <property type="term" value="P:proteolysis"/>
    <property type="evidence" value="ECO:0007669"/>
    <property type="project" value="UniProtKB-KW"/>
</dbReference>
<evidence type="ECO:0000256" key="14">
    <source>
        <dbReference type="ARBA" id="ARBA00022776"/>
    </source>
</evidence>
<dbReference type="InterPro" id="IPR036034">
    <property type="entry name" value="PDZ_sf"/>
</dbReference>
<dbReference type="Gene3D" id="3.30.60.30">
    <property type="match status" value="1"/>
</dbReference>
<dbReference type="Gene3D" id="2.40.10.120">
    <property type="match status" value="1"/>
</dbReference>
<evidence type="ECO:0000256" key="8">
    <source>
        <dbReference type="ARBA" id="ARBA00022490"/>
    </source>
</evidence>
<evidence type="ECO:0000256" key="26">
    <source>
        <dbReference type="SAM" id="MobiDB-lite"/>
    </source>
</evidence>
<dbReference type="PANTHER" id="PTHR22100:SF13">
    <property type="entry name" value="WINGS APART-LIKE PROTEIN HOMOLOG"/>
    <property type="match status" value="1"/>
</dbReference>
<evidence type="ECO:0000256" key="20">
    <source>
        <dbReference type="ARBA" id="ARBA00023242"/>
    </source>
</evidence>
<feature type="compositionally biased region" description="Acidic residues" evidence="26">
    <location>
        <begin position="839"/>
        <end position="848"/>
    </location>
</feature>
<keyword evidence="11" id="KW-0132">Cell division</keyword>
<dbReference type="Gene3D" id="4.10.40.20">
    <property type="match status" value="1"/>
</dbReference>
<feature type="signal peptide" evidence="27">
    <location>
        <begin position="1"/>
        <end position="24"/>
    </location>
</feature>
<dbReference type="SMART" id="SM00228">
    <property type="entry name" value="PDZ"/>
    <property type="match status" value="1"/>
</dbReference>
<feature type="compositionally biased region" description="Acidic residues" evidence="26">
    <location>
        <begin position="560"/>
        <end position="576"/>
    </location>
</feature>
<evidence type="ECO:0000256" key="23">
    <source>
        <dbReference type="ARBA" id="ARBA00064348"/>
    </source>
</evidence>
<keyword evidence="15" id="KW-0378">Hydrolase</keyword>
<feature type="domain" description="Kazal-like" evidence="31">
    <location>
        <begin position="125"/>
        <end position="172"/>
    </location>
</feature>
<keyword evidence="17" id="KW-0007">Acetylation</keyword>
<keyword evidence="20" id="KW-0539">Nucleus</keyword>
<dbReference type="Pfam" id="PF13180">
    <property type="entry name" value="PDZ_2"/>
    <property type="match status" value="1"/>
</dbReference>
<dbReference type="SMART" id="SM00280">
    <property type="entry name" value="KAZAL"/>
    <property type="match status" value="1"/>
</dbReference>
<evidence type="ECO:0000256" key="22">
    <source>
        <dbReference type="ARBA" id="ARBA00054706"/>
    </source>
</evidence>
<dbReference type="PROSITE" id="PS51271">
    <property type="entry name" value="WAPL"/>
    <property type="match status" value="1"/>
</dbReference>
<dbReference type="Pfam" id="PF13365">
    <property type="entry name" value="Trypsin_2"/>
    <property type="match status" value="1"/>
</dbReference>
<dbReference type="EMBL" id="JAVHJS010000011">
    <property type="protein sequence ID" value="KAK2843862.1"/>
    <property type="molecule type" value="Genomic_DNA"/>
</dbReference>
<proteinExistence type="inferred from homology"/>
<comment type="caution">
    <text evidence="32">The sequence shown here is derived from an EMBL/GenBank/DDBJ whole genome shotgun (WGS) entry which is preliminary data.</text>
</comment>
<dbReference type="GO" id="GO:0004252">
    <property type="term" value="F:serine-type endopeptidase activity"/>
    <property type="evidence" value="ECO:0007669"/>
    <property type="project" value="InterPro"/>
</dbReference>
<evidence type="ECO:0000259" key="31">
    <source>
        <dbReference type="PROSITE" id="PS51465"/>
    </source>
</evidence>
<dbReference type="GO" id="GO:0005634">
    <property type="term" value="C:nucleus"/>
    <property type="evidence" value="ECO:0007669"/>
    <property type="project" value="UniProtKB-SubCell"/>
</dbReference>
<evidence type="ECO:0000256" key="13">
    <source>
        <dbReference type="ARBA" id="ARBA00022729"/>
    </source>
</evidence>
<feature type="domain" description="WAPL" evidence="29">
    <location>
        <begin position="995"/>
        <end position="1543"/>
    </location>
</feature>
<comment type="subcellular location">
    <subcellularLocation>
        <location evidence="2">Chromosome</location>
    </subcellularLocation>
    <subcellularLocation>
        <location evidence="3">Cytoplasm</location>
    </subcellularLocation>
    <subcellularLocation>
        <location evidence="1">Nucleus</location>
    </subcellularLocation>
    <subcellularLocation>
        <location evidence="4">Secreted</location>
    </subcellularLocation>
</comment>
<feature type="domain" description="PDZ" evidence="28">
    <location>
        <begin position="380"/>
        <end position="481"/>
    </location>
</feature>
<dbReference type="Pfam" id="PF07648">
    <property type="entry name" value="Kazal_2"/>
    <property type="match status" value="1"/>
</dbReference>
<dbReference type="FunFam" id="1.25.10.10:FF:000085">
    <property type="entry name" value="Wings apart-like protein homolog"/>
    <property type="match status" value="1"/>
</dbReference>
<dbReference type="InterPro" id="IPR011989">
    <property type="entry name" value="ARM-like"/>
</dbReference>
<dbReference type="Gene3D" id="2.30.42.10">
    <property type="match status" value="1"/>
</dbReference>
<evidence type="ECO:0000313" key="32">
    <source>
        <dbReference type="EMBL" id="KAK2843862.1"/>
    </source>
</evidence>
<comment type="function">
    <text evidence="22">Regulator of sister chromatid cohesion in mitosis which negatively regulates cohesin association with chromatin. Involved in both sister chromatid cohesion during interphase and sister-chromatid resolution during early stages of mitosis. Couples DNA replication to sister chromatid cohesion. Cohesion ensures that chromosome partitioning is accurate in both meiotic and mitotic cells and plays an important role in DNA repair.</text>
</comment>
<dbReference type="PRINTS" id="PR00834">
    <property type="entry name" value="PROTEASES2C"/>
</dbReference>
<feature type="compositionally biased region" description="Low complexity" evidence="26">
    <location>
        <begin position="980"/>
        <end position="995"/>
    </location>
</feature>
<evidence type="ECO:0000259" key="30">
    <source>
        <dbReference type="PROSITE" id="PS51323"/>
    </source>
</evidence>
<feature type="compositionally biased region" description="Polar residues" evidence="26">
    <location>
        <begin position="879"/>
        <end position="899"/>
    </location>
</feature>
<keyword evidence="14" id="KW-0498">Mitosis</keyword>
<evidence type="ECO:0000256" key="9">
    <source>
        <dbReference type="ARBA" id="ARBA00022525"/>
    </source>
</evidence>
<organism evidence="32 33">
    <name type="scientific">Tachysurus vachellii</name>
    <name type="common">Darkbarbel catfish</name>
    <name type="synonym">Pelteobagrus vachellii</name>
    <dbReference type="NCBI Taxonomy" id="175792"/>
    <lineage>
        <taxon>Eukaryota</taxon>
        <taxon>Metazoa</taxon>
        <taxon>Chordata</taxon>
        <taxon>Craniata</taxon>
        <taxon>Vertebrata</taxon>
        <taxon>Euteleostomi</taxon>
        <taxon>Actinopterygii</taxon>
        <taxon>Neopterygii</taxon>
        <taxon>Teleostei</taxon>
        <taxon>Ostariophysi</taxon>
        <taxon>Siluriformes</taxon>
        <taxon>Bagridae</taxon>
        <taxon>Tachysurus</taxon>
    </lineage>
</organism>
<feature type="region of interest" description="Disordered" evidence="26">
    <location>
        <begin position="932"/>
        <end position="997"/>
    </location>
</feature>
<keyword evidence="19" id="KW-1015">Disulfide bond</keyword>
<evidence type="ECO:0000256" key="25">
    <source>
        <dbReference type="ARBA" id="ARBA00080613"/>
    </source>
</evidence>
<dbReference type="InterPro" id="IPR022771">
    <property type="entry name" value="WAPL_C"/>
</dbReference>
<dbReference type="SUPFAM" id="SSF100895">
    <property type="entry name" value="Kazal-type serine protease inhibitors"/>
    <property type="match status" value="1"/>
</dbReference>
<feature type="compositionally biased region" description="Polar residues" evidence="26">
    <location>
        <begin position="648"/>
        <end position="659"/>
    </location>
</feature>
<dbReference type="InterPro" id="IPR012502">
    <property type="entry name" value="WAPL_dom"/>
</dbReference>
<dbReference type="SMART" id="SM00121">
    <property type="entry name" value="IB"/>
    <property type="match status" value="1"/>
</dbReference>
<dbReference type="InterPro" id="IPR009003">
    <property type="entry name" value="Peptidase_S1_PA"/>
</dbReference>
<dbReference type="GO" id="GO:0005737">
    <property type="term" value="C:cytoplasm"/>
    <property type="evidence" value="ECO:0007669"/>
    <property type="project" value="UniProtKB-SubCell"/>
</dbReference>
<evidence type="ECO:0000256" key="27">
    <source>
        <dbReference type="SAM" id="SignalP"/>
    </source>
</evidence>
<evidence type="ECO:0000256" key="3">
    <source>
        <dbReference type="ARBA" id="ARBA00004496"/>
    </source>
</evidence>
<keyword evidence="9" id="KW-0964">Secreted</keyword>
<evidence type="ECO:0000256" key="15">
    <source>
        <dbReference type="ARBA" id="ARBA00022801"/>
    </source>
</evidence>
<dbReference type="SUPFAM" id="SSF50494">
    <property type="entry name" value="Trypsin-like serine proteases"/>
    <property type="match status" value="1"/>
</dbReference>
<dbReference type="InterPro" id="IPR001940">
    <property type="entry name" value="Peptidase_S1C"/>
</dbReference>
<evidence type="ECO:0000256" key="7">
    <source>
        <dbReference type="ARBA" id="ARBA00022454"/>
    </source>
</evidence>
<feature type="compositionally biased region" description="Polar residues" evidence="26">
    <location>
        <begin position="700"/>
        <end position="711"/>
    </location>
</feature>
<feature type="region of interest" description="Disordered" evidence="26">
    <location>
        <begin position="536"/>
        <end position="735"/>
    </location>
</feature>
<sequence>MESLVLSSVLLCLSSVVLVCPVNARIGKRALIGACPARCDKSRCPALPARCATELALDACGCCAVCASGEGEACALTGGARRLGDPVCARGLRCVESSSSLPPSSITSSSSLPVVIRRRTRTALCVCASEEPVCGSDGVSYRSACELKRASERAQELQQSPVLLVHKGACGEVQEKPTSLRYKYNFIADVVEKIAPAVVHIELYRKMMYSLRERAVATGSGFIVSDDGLIVTNAHVVADKNRVKVELKNGQSYDAKITDIDERSDIALLKINSPNKLPVMSLGRSADLRPGEFVVAIGSPFSLQHTVTTGIVSTTQRGGKELGLRNSDMDYIQTDAIINYGNSGGPLVNLDGEVIGINTLKVTAGISFAIPSDKIREFLTESYDRQARGRVTAKKKYIGIRMMSLTPELMKELKEKLGDFPDVTSGAYVVEVISRTPAAVGGVKESDIIISVNGVQISTAADVSAVVNTHSVLNIIVRRAGLREYVTHVTMTTKFSKTYTRKGGEANSKFEEVFGNRKATLSTKWGETTYKAQLGSRRPAHTLATPDTSALHKKLRLERDDEADDPFGFDSDEEQSETSRGSEEEQSGQNTGGGVNTAAPVRSPSPAVSGSKHTSHAANLKPTHKDSSSFVERSSERSPSESSEGASAQTGFASENSRSAEQEAGGPETAEKPIDFEPLPLIKPARDRVYRRAGKKGEQENSQNSQLSGENVSNKPTVKTVSTSVSTSGGSEVKGRGRVRDYTLLHPSCVSVCNVTIQDSMERGVEECVSTTPSDLGDTGTFRRKTDNQPPKYSRHRPTKSKLECKLEFFGFEDGVCEDGDAEPGTSYKIKYFGFDDLSESDSEDEDDRPGKKKEKKRDASETTTAASRCPPTGEALNLSHTLTDPQEWQDESSSGSTDTQRERAGKHTDKMISRKIFKKTPTKAVYNARHWNQPEQEEAPPTSQSDITPKPTPSSATKDADPVKDDSVFKAPPPPPKVPKSVTLPTEPHPHTTTSEQKELYTVVQQVKHFNDVVEFGENQEFTDDFEYLETGLKSTQPLHTRCLSIISLATRCAMPSFRMHLRARGKVAQVFNMLSDAPQHPSLALCTAALLYILSRDRLNMDLDRACLDLMIRLLEMEQDESEDQQSKVKEKIQKLCETVHNKHLDLDNITTGHLAMETLLSLTSKRAGDWFKEELRLRLLGGLDHIIDKVKECVENLETDDDNENLVASLWGAERCLRVLESVTVHNPENQSYLIAYKDSQLIVSSARALRHCESMIQLYCRNVINSGPNSAHSNHSNVGKAVEDCLRALLGVMLNLTHDNEWGSTKTGEQDQLIMTVLNCVLKVPQFLPQEQKFDIRVLGLGLLINLVEYSSRNRHCLVELEVDSSFLLETEKDGKTEGEKDEQADKCVEDNEKKGLDTKTSSALPALVQLFLERERAAVVAEAQADDIISEAPKSQPDVSGQWQVTSGEMQWVASENNTDDKKEKEEEEEELDFNKVLQHAGKHMEDSIVASYTALLLGCVCQDSPANVKAVRESLPKGDFSIMTEMLKKFLNFMNLTCAVGTTGQKSITRVLDYLEHC</sequence>
<dbReference type="GO" id="GO:0005576">
    <property type="term" value="C:extracellular region"/>
    <property type="evidence" value="ECO:0007669"/>
    <property type="project" value="UniProtKB-SubCell"/>
</dbReference>
<dbReference type="Pfam" id="PF00219">
    <property type="entry name" value="IGFBP"/>
    <property type="match status" value="1"/>
</dbReference>
<gene>
    <name evidence="32" type="ORF">Q7C36_012077</name>
</gene>
<dbReference type="PROSITE" id="PS51323">
    <property type="entry name" value="IGFBP_N_2"/>
    <property type="match status" value="1"/>
</dbReference>
<dbReference type="CDD" id="cd00104">
    <property type="entry name" value="KAZAL_FS"/>
    <property type="match status" value="1"/>
</dbReference>
<comment type="similarity">
    <text evidence="6">Belongs to the peptidase S1C family.</text>
</comment>
<feature type="region of interest" description="Disordered" evidence="26">
    <location>
        <begin position="839"/>
        <end position="920"/>
    </location>
</feature>
<dbReference type="GO" id="GO:0051301">
    <property type="term" value="P:cell division"/>
    <property type="evidence" value="ECO:0007669"/>
    <property type="project" value="UniProtKB-KW"/>
</dbReference>
<feature type="chain" id="PRO_5041728826" description="Wings apart-like protein homolog" evidence="27">
    <location>
        <begin position="25"/>
        <end position="1564"/>
    </location>
</feature>
<feature type="compositionally biased region" description="Basic and acidic residues" evidence="26">
    <location>
        <begin position="684"/>
        <end position="699"/>
    </location>
</feature>
<evidence type="ECO:0000256" key="4">
    <source>
        <dbReference type="ARBA" id="ARBA00004613"/>
    </source>
</evidence>
<evidence type="ECO:0000256" key="2">
    <source>
        <dbReference type="ARBA" id="ARBA00004286"/>
    </source>
</evidence>
<dbReference type="InterPro" id="IPR009030">
    <property type="entry name" value="Growth_fac_rcpt_cys_sf"/>
</dbReference>
<accession>A0AA88MWZ6</accession>
<evidence type="ECO:0000256" key="21">
    <source>
        <dbReference type="ARBA" id="ARBA00023306"/>
    </source>
</evidence>
<feature type="compositionally biased region" description="Basic and acidic residues" evidence="26">
    <location>
        <begin position="959"/>
        <end position="969"/>
    </location>
</feature>
<dbReference type="PROSITE" id="PS50106">
    <property type="entry name" value="PDZ"/>
    <property type="match status" value="1"/>
</dbReference>
<dbReference type="InterPro" id="IPR001478">
    <property type="entry name" value="PDZ"/>
</dbReference>
<evidence type="ECO:0000256" key="17">
    <source>
        <dbReference type="ARBA" id="ARBA00022990"/>
    </source>
</evidence>
<dbReference type="InterPro" id="IPR000867">
    <property type="entry name" value="IGFBP-like"/>
</dbReference>
<dbReference type="InterPro" id="IPR002350">
    <property type="entry name" value="Kazal_dom"/>
</dbReference>
<feature type="compositionally biased region" description="Low complexity" evidence="26">
    <location>
        <begin position="712"/>
        <end position="731"/>
    </location>
</feature>
<feature type="compositionally biased region" description="Basic and acidic residues" evidence="26">
    <location>
        <begin position="900"/>
        <end position="913"/>
    </location>
</feature>
<evidence type="ECO:0000256" key="19">
    <source>
        <dbReference type="ARBA" id="ARBA00023157"/>
    </source>
</evidence>
<keyword evidence="33" id="KW-1185">Reference proteome</keyword>
<keyword evidence="7" id="KW-0158">Chromosome</keyword>
<dbReference type="GO" id="GO:0005694">
    <property type="term" value="C:chromosome"/>
    <property type="evidence" value="ECO:0007669"/>
    <property type="project" value="UniProtKB-SubCell"/>
</dbReference>
<feature type="compositionally biased region" description="Basic and acidic residues" evidence="26">
    <location>
        <begin position="623"/>
        <end position="639"/>
    </location>
</feature>
<keyword evidence="16" id="KW-0720">Serine protease</keyword>
<evidence type="ECO:0000256" key="12">
    <source>
        <dbReference type="ARBA" id="ARBA00022670"/>
    </source>
</evidence>
<evidence type="ECO:0000256" key="18">
    <source>
        <dbReference type="ARBA" id="ARBA00023054"/>
    </source>
</evidence>
<dbReference type="FunFam" id="2.40.10.120:FF:000002">
    <property type="entry name" value="HtrA serine peptidase 3"/>
    <property type="match status" value="1"/>
</dbReference>
<evidence type="ECO:0000313" key="33">
    <source>
        <dbReference type="Proteomes" id="UP001187315"/>
    </source>
</evidence>
<dbReference type="Proteomes" id="UP001187315">
    <property type="component" value="Unassembled WGS sequence"/>
</dbReference>
<keyword evidence="12" id="KW-0645">Protease</keyword>
<evidence type="ECO:0000259" key="28">
    <source>
        <dbReference type="PROSITE" id="PS50106"/>
    </source>
</evidence>
<evidence type="ECO:0000256" key="24">
    <source>
        <dbReference type="ARBA" id="ARBA00069316"/>
    </source>
</evidence>
<evidence type="ECO:0000256" key="10">
    <source>
        <dbReference type="ARBA" id="ARBA00022553"/>
    </source>
</evidence>
<name>A0AA88MWZ6_TACVA</name>
<dbReference type="SUPFAM" id="SSF50156">
    <property type="entry name" value="PDZ domain-like"/>
    <property type="match status" value="1"/>
</dbReference>
<evidence type="ECO:0000256" key="5">
    <source>
        <dbReference type="ARBA" id="ARBA00006854"/>
    </source>
</evidence>
<evidence type="ECO:0000259" key="29">
    <source>
        <dbReference type="PROSITE" id="PS51271"/>
    </source>
</evidence>
<dbReference type="SUPFAM" id="SSF57184">
    <property type="entry name" value="Growth factor receptor domain"/>
    <property type="match status" value="1"/>
</dbReference>
<dbReference type="PANTHER" id="PTHR22100">
    <property type="entry name" value="WINGS APART-LIKE PROTEIN HOMOLOG"/>
    <property type="match status" value="1"/>
</dbReference>
<dbReference type="PROSITE" id="PS51465">
    <property type="entry name" value="KAZAL_2"/>
    <property type="match status" value="1"/>
</dbReference>
<dbReference type="Pfam" id="PF07814">
    <property type="entry name" value="WAPL"/>
    <property type="match status" value="1"/>
</dbReference>
<evidence type="ECO:0000256" key="1">
    <source>
        <dbReference type="ARBA" id="ARBA00004123"/>
    </source>
</evidence>
<dbReference type="InterPro" id="IPR036058">
    <property type="entry name" value="Kazal_dom_sf"/>
</dbReference>
<evidence type="ECO:0000256" key="6">
    <source>
        <dbReference type="ARBA" id="ARBA00010541"/>
    </source>
</evidence>
<keyword evidence="10" id="KW-0597">Phosphoprotein</keyword>
<feature type="compositionally biased region" description="Polar residues" evidence="26">
    <location>
        <begin position="942"/>
        <end position="958"/>
    </location>
</feature>
<evidence type="ECO:0000256" key="16">
    <source>
        <dbReference type="ARBA" id="ARBA00022825"/>
    </source>
</evidence>
<feature type="domain" description="IGFBP N-terminal" evidence="30">
    <location>
        <begin position="31"/>
        <end position="103"/>
    </location>
</feature>
<comment type="similarity">
    <text evidence="5">Belongs to the WAPL family.</text>
</comment>
<keyword evidence="13 27" id="KW-0732">Signal</keyword>
<dbReference type="Gene3D" id="1.25.10.10">
    <property type="entry name" value="Leucine-rich Repeat Variant"/>
    <property type="match status" value="1"/>
</dbReference>
<comment type="subunit">
    <text evidence="23">Interacts with the cohesin complex throughout the cell cycle; interacts with both chromatin-bound and soluble pools of the complex. Interacts with RAD21; the interaction is direct. Interacts with PDS5A; the interaction is direct, cohesin-dependent and competitive with CDCA5/SORORIN. Interacts (via FGF motifs) with PDS5B; the interaction is direct. Interacts with a SMC1 protein (SMC1A or SMC1B) and SMC3.</text>
</comment>
<evidence type="ECO:0000256" key="11">
    <source>
        <dbReference type="ARBA" id="ARBA00022618"/>
    </source>
</evidence>
<protein>
    <recommendedName>
        <fullName evidence="24">Wings apart-like protein homolog</fullName>
    </recommendedName>
    <alternativeName>
        <fullName evidence="25">WAPL cohesin release factor</fullName>
    </alternativeName>
</protein>
<feature type="region of interest" description="Disordered" evidence="26">
    <location>
        <begin position="768"/>
        <end position="799"/>
    </location>
</feature>
<keyword evidence="18" id="KW-0175">Coiled coil</keyword>